<keyword evidence="4" id="KW-1185">Reference proteome</keyword>
<reference evidence="4" key="2">
    <citation type="submission" date="2017-03" db="EMBL/GenBank/DDBJ databases">
        <authorList>
            <person name="Monnet C."/>
        </authorList>
    </citation>
    <scope>NUCLEOTIDE SEQUENCE [LARGE SCALE GENOMIC DNA]</scope>
    <source>
        <strain evidence="4">ATCC 9175</strain>
    </source>
</reference>
<dbReference type="AlphaFoldDB" id="A0A2H1IZI1"/>
<proteinExistence type="predicted"/>
<evidence type="ECO:0000313" key="1">
    <source>
        <dbReference type="EMBL" id="SMX80570.1"/>
    </source>
</evidence>
<dbReference type="Proteomes" id="UP000234525">
    <property type="component" value="Unassembled WGS sequence"/>
</dbReference>
<evidence type="ECO:0000313" key="3">
    <source>
        <dbReference type="Proteomes" id="UP000234327"/>
    </source>
</evidence>
<dbReference type="EMBL" id="FXZB01000026">
    <property type="protein sequence ID" value="SMX95586.1"/>
    <property type="molecule type" value="Genomic_DNA"/>
</dbReference>
<evidence type="ECO:0000313" key="2">
    <source>
        <dbReference type="EMBL" id="SMX95586.1"/>
    </source>
</evidence>
<dbReference type="EMBL" id="FXYZ01000006">
    <property type="protein sequence ID" value="SMX80570.1"/>
    <property type="molecule type" value="Genomic_DNA"/>
</dbReference>
<organism evidence="1 3">
    <name type="scientific">Brevibacterium aurantiacum</name>
    <dbReference type="NCBI Taxonomy" id="273384"/>
    <lineage>
        <taxon>Bacteria</taxon>
        <taxon>Bacillati</taxon>
        <taxon>Actinomycetota</taxon>
        <taxon>Actinomycetes</taxon>
        <taxon>Micrococcales</taxon>
        <taxon>Brevibacteriaceae</taxon>
        <taxon>Brevibacterium</taxon>
    </lineage>
</organism>
<protein>
    <submittedName>
        <fullName evidence="1">Uncharacterized protein</fullName>
    </submittedName>
</protein>
<accession>A0A2H1IZI1</accession>
<name>A0A2H1IZI1_BREAU</name>
<reference evidence="1 3" key="1">
    <citation type="submission" date="2017-03" db="EMBL/GenBank/DDBJ databases">
        <authorList>
            <person name="Afonso C.L."/>
            <person name="Miller P.J."/>
            <person name="Scott M.A."/>
            <person name="Spackman E."/>
            <person name="Goraichik I."/>
            <person name="Dimitrov K.M."/>
            <person name="Suarez D.L."/>
            <person name="Swayne D.E."/>
        </authorList>
    </citation>
    <scope>NUCLEOTIDE SEQUENCE [LARGE SCALE GENOMIC DNA]</scope>
    <source>
        <strain evidence="1">6</strain>
        <strain evidence="3">6(3)</strain>
        <strain evidence="2">ATCC 9175</strain>
    </source>
</reference>
<sequence length="53" mass="5531">MTHNCGFVIKDTPIRGIGSLSVLSSRGEDSDGGLLGQLLGEAARLSPEEFGEL</sequence>
<evidence type="ECO:0000313" key="4">
    <source>
        <dbReference type="Proteomes" id="UP000234525"/>
    </source>
</evidence>
<gene>
    <name evidence="2" type="ORF">BAUR9175_03205</name>
    <name evidence="1" type="ORF">BAURA63_01717</name>
</gene>
<dbReference type="Proteomes" id="UP000234327">
    <property type="component" value="Unassembled WGS sequence"/>
</dbReference>